<dbReference type="GO" id="GO:0003678">
    <property type="term" value="F:DNA helicase activity"/>
    <property type="evidence" value="ECO:0007669"/>
    <property type="project" value="TreeGrafter"/>
</dbReference>
<evidence type="ECO:0000256" key="3">
    <source>
        <dbReference type="ARBA" id="ARBA00022741"/>
    </source>
</evidence>
<dbReference type="Gene3D" id="3.40.50.300">
    <property type="entry name" value="P-loop containing nucleotide triphosphate hydrolases"/>
    <property type="match status" value="2"/>
</dbReference>
<dbReference type="InterPro" id="IPR003711">
    <property type="entry name" value="CarD-like/TRCF_RID"/>
</dbReference>
<keyword evidence="9" id="KW-0234">DNA repair</keyword>
<dbReference type="Pfam" id="PF00270">
    <property type="entry name" value="DEAD"/>
    <property type="match status" value="1"/>
</dbReference>
<dbReference type="AlphaFoldDB" id="A0A381QMM1"/>
<keyword evidence="6" id="KW-0347">Helicase</keyword>
<sequence length="1181" mass="134117">MPASLQNILHKIKSDSTVVELQGLSGSSKALVLSILSLQKTQTEERTIPLVVVCESFDVAEILLNDLYYYSGREGVHFFPFWDVLPYDNFSPHKGLVAQRFQTLDALLKCKVRILVTTPNGLMQRFLPRDTLQKNTISLSREYVGSPEMIRQQLLTSGYNQVDVVEDQGEFSTHGVILDVFPLNREKPVRMEFSEKKELLYLKPFDIQTQRTSDTELLSLEILPGNEILFNLQTINYARQTLPSFRKNCTPEVLKRLNESLRKSESFPGIESLSPLFYPKLETLFDYFPAEYLLVVDEENNVKKRAGHFFQEVFMEYELSSQQNKLTLSPESLFLTNRELEIRLQKSAQLFLNSKTKNDIAERTVHQLQFVNNHSLRQGFEKSTATSAAGHMVQLLQNWYKSGVSILLSAKNQTHADHFQQLLEDLGVETFVAGEQLIPQTCPWLEWLENSPADDSRKSIPIISGQVSAGFRKLDAEGKTRFILLTEEEVFGEKTRSRRLQRTQVQQVAGSLDDLREGDHVVHLDYGIGRYQGLQKISAGGTNNEFMLLTYAREEKVYVPVGKFNLVQKYVNADGNPPKLSKLGEKSWKKTRAKVARSVENIAGELADIYAERKARKGFAFNADDAEMQKFELRFPFEETPDQLEVISSVKADMESEMPMDRLVCGDVGFGKTEIAMRGAFKVAQQEKQVAILVPTTILAQQHYETFSQRFEDTPFIIEVISRFRTDAEQKDILKRLQEGKIDVIIGTHRLLSTDIKFHDLGLLVVDEEQRFGVKHKEKIKRFRATVDVLTLSATPIPRTLHMSLMGLRDLSLVNTPPADRRAVRTRLLPVNDYIIQEAASREIRRGGQVYVVHNRVESIYEYGNYLESILPNIRIAIGHGQMKEQKLENVMLDFIKGRVDVLLSTTIIESGLDIPKANTIIINNAQNFGLSQLYQLRGRVGRSNVQAYAYLLVPPEKILSGVAHERLQVLQDLNDLGAGFKVASRDLEIRGAGNLLGSEQSGQIASVGLELYTQMVDRAVKKLQQAESGLAPEDINVRLDHIDQTIPESYIRSTSQRLSLYKALGTLPTKEDLWDFRNGIENRFGALPESVLNIFRNAEVRLWGQLHGVETIEHDSNRLRIQVKDASKLNHEKLIEWLCEQETALSYIPENTLDYKNVPPEMPAILNGLKKLEQVFTGSG</sequence>
<dbReference type="HAMAP" id="MF_00969">
    <property type="entry name" value="TRCF"/>
    <property type="match status" value="1"/>
</dbReference>
<dbReference type="InterPro" id="IPR014001">
    <property type="entry name" value="Helicase_ATP-bd"/>
</dbReference>
<feature type="domain" description="Helicase C-terminal" evidence="11">
    <location>
        <begin position="830"/>
        <end position="989"/>
    </location>
</feature>
<dbReference type="EMBL" id="UINC01001433">
    <property type="protein sequence ID" value="SUZ80592.1"/>
    <property type="molecule type" value="Genomic_DNA"/>
</dbReference>
<comment type="subcellular location">
    <subcellularLocation>
        <location evidence="1">Cytoplasm</location>
    </subcellularLocation>
</comment>
<dbReference type="PROSITE" id="PS51192">
    <property type="entry name" value="HELICASE_ATP_BIND_1"/>
    <property type="match status" value="1"/>
</dbReference>
<dbReference type="InterPro" id="IPR001650">
    <property type="entry name" value="Helicase_C-like"/>
</dbReference>
<evidence type="ECO:0000256" key="1">
    <source>
        <dbReference type="ARBA" id="ARBA00004496"/>
    </source>
</evidence>
<dbReference type="SUPFAM" id="SSF143517">
    <property type="entry name" value="TRCF domain-like"/>
    <property type="match status" value="1"/>
</dbReference>
<keyword evidence="2" id="KW-0963">Cytoplasm</keyword>
<dbReference type="CDD" id="cd17991">
    <property type="entry name" value="DEXHc_TRCF"/>
    <property type="match status" value="1"/>
</dbReference>
<dbReference type="PROSITE" id="PS51194">
    <property type="entry name" value="HELICASE_CTER"/>
    <property type="match status" value="1"/>
</dbReference>
<dbReference type="GO" id="GO:0003684">
    <property type="term" value="F:damaged DNA binding"/>
    <property type="evidence" value="ECO:0007669"/>
    <property type="project" value="InterPro"/>
</dbReference>
<accession>A0A381QMM1</accession>
<dbReference type="GO" id="GO:0005737">
    <property type="term" value="C:cytoplasm"/>
    <property type="evidence" value="ECO:0007669"/>
    <property type="project" value="UniProtKB-SubCell"/>
</dbReference>
<dbReference type="InterPro" id="IPR036101">
    <property type="entry name" value="CarD-like/TRCF_RID_sf"/>
</dbReference>
<dbReference type="SMART" id="SM00982">
    <property type="entry name" value="TRCF"/>
    <property type="match status" value="1"/>
</dbReference>
<evidence type="ECO:0000256" key="2">
    <source>
        <dbReference type="ARBA" id="ARBA00022490"/>
    </source>
</evidence>
<dbReference type="Gene3D" id="2.40.10.170">
    <property type="match status" value="1"/>
</dbReference>
<dbReference type="GO" id="GO:0005524">
    <property type="term" value="F:ATP binding"/>
    <property type="evidence" value="ECO:0007669"/>
    <property type="project" value="UniProtKB-KW"/>
</dbReference>
<feature type="domain" description="Helicase ATP-binding" evidence="10">
    <location>
        <begin position="653"/>
        <end position="814"/>
    </location>
</feature>
<dbReference type="PANTHER" id="PTHR47964:SF1">
    <property type="entry name" value="ATP-DEPENDENT DNA HELICASE HOMOLOG RECG, CHLOROPLASTIC"/>
    <property type="match status" value="1"/>
</dbReference>
<dbReference type="Gene3D" id="3.30.2060.10">
    <property type="entry name" value="Penicillin-binding protein 1b domain"/>
    <property type="match status" value="1"/>
</dbReference>
<dbReference type="InterPro" id="IPR005118">
    <property type="entry name" value="TRCF_C"/>
</dbReference>
<dbReference type="NCBIfam" id="TIGR00580">
    <property type="entry name" value="mfd"/>
    <property type="match status" value="1"/>
</dbReference>
<dbReference type="SMART" id="SM00487">
    <property type="entry name" value="DEXDc"/>
    <property type="match status" value="1"/>
</dbReference>
<dbReference type="InterPro" id="IPR004576">
    <property type="entry name" value="Mfd"/>
</dbReference>
<proteinExistence type="inferred from homology"/>
<dbReference type="SMART" id="SM01058">
    <property type="entry name" value="CarD_TRCF"/>
    <property type="match status" value="1"/>
</dbReference>
<dbReference type="PANTHER" id="PTHR47964">
    <property type="entry name" value="ATP-DEPENDENT DNA HELICASE HOMOLOG RECG, CHLOROPLASTIC"/>
    <property type="match status" value="1"/>
</dbReference>
<keyword evidence="5" id="KW-0378">Hydrolase</keyword>
<keyword evidence="3" id="KW-0547">Nucleotide-binding</keyword>
<name>A0A381QMM1_9ZZZZ</name>
<reference evidence="12" key="1">
    <citation type="submission" date="2018-05" db="EMBL/GenBank/DDBJ databases">
        <authorList>
            <person name="Lanie J.A."/>
            <person name="Ng W.-L."/>
            <person name="Kazmierczak K.M."/>
            <person name="Andrzejewski T.M."/>
            <person name="Davidsen T.M."/>
            <person name="Wayne K.J."/>
            <person name="Tettelin H."/>
            <person name="Glass J.I."/>
            <person name="Rusch D."/>
            <person name="Podicherti R."/>
            <person name="Tsui H.-C.T."/>
            <person name="Winkler M.E."/>
        </authorList>
    </citation>
    <scope>NUCLEOTIDE SEQUENCE</scope>
</reference>
<evidence type="ECO:0000256" key="5">
    <source>
        <dbReference type="ARBA" id="ARBA00022801"/>
    </source>
</evidence>
<dbReference type="GO" id="GO:0006281">
    <property type="term" value="P:DNA repair"/>
    <property type="evidence" value="ECO:0007669"/>
    <property type="project" value="UniProtKB-KW"/>
</dbReference>
<evidence type="ECO:0000313" key="12">
    <source>
        <dbReference type="EMBL" id="SUZ80592.1"/>
    </source>
</evidence>
<keyword evidence="4" id="KW-0227">DNA damage</keyword>
<evidence type="ECO:0000259" key="11">
    <source>
        <dbReference type="PROSITE" id="PS51194"/>
    </source>
</evidence>
<dbReference type="Pfam" id="PF17757">
    <property type="entry name" value="UvrB_inter"/>
    <property type="match status" value="1"/>
</dbReference>
<dbReference type="Pfam" id="PF00271">
    <property type="entry name" value="Helicase_C"/>
    <property type="match status" value="1"/>
</dbReference>
<dbReference type="InterPro" id="IPR027417">
    <property type="entry name" value="P-loop_NTPase"/>
</dbReference>
<protein>
    <recommendedName>
        <fullName evidence="13">Helicase ATP-binding domain-containing protein</fullName>
    </recommendedName>
</protein>
<keyword evidence="8" id="KW-0238">DNA-binding</keyword>
<evidence type="ECO:0000256" key="9">
    <source>
        <dbReference type="ARBA" id="ARBA00023204"/>
    </source>
</evidence>
<keyword evidence="7" id="KW-0067">ATP-binding</keyword>
<evidence type="ECO:0000256" key="7">
    <source>
        <dbReference type="ARBA" id="ARBA00022840"/>
    </source>
</evidence>
<dbReference type="InterPro" id="IPR041471">
    <property type="entry name" value="UvrB_inter"/>
</dbReference>
<dbReference type="InterPro" id="IPR047112">
    <property type="entry name" value="RecG/Mfd"/>
</dbReference>
<dbReference type="Pfam" id="PF02559">
    <property type="entry name" value="CarD_TRCF_RID"/>
    <property type="match status" value="1"/>
</dbReference>
<dbReference type="SMART" id="SM00490">
    <property type="entry name" value="HELICc"/>
    <property type="match status" value="1"/>
</dbReference>
<dbReference type="InterPro" id="IPR037235">
    <property type="entry name" value="TRCF-like_C_D7"/>
</dbReference>
<dbReference type="Gene3D" id="3.90.1150.50">
    <property type="entry name" value="Transcription-repair-coupling factor, D7 domain"/>
    <property type="match status" value="1"/>
</dbReference>
<evidence type="ECO:0000256" key="8">
    <source>
        <dbReference type="ARBA" id="ARBA00023125"/>
    </source>
</evidence>
<dbReference type="Pfam" id="PF03461">
    <property type="entry name" value="TRCF"/>
    <property type="match status" value="1"/>
</dbReference>
<evidence type="ECO:0000256" key="6">
    <source>
        <dbReference type="ARBA" id="ARBA00022806"/>
    </source>
</evidence>
<evidence type="ECO:0000256" key="4">
    <source>
        <dbReference type="ARBA" id="ARBA00022763"/>
    </source>
</evidence>
<dbReference type="GO" id="GO:0016787">
    <property type="term" value="F:hydrolase activity"/>
    <property type="evidence" value="ECO:0007669"/>
    <property type="project" value="UniProtKB-KW"/>
</dbReference>
<organism evidence="12">
    <name type="scientific">marine metagenome</name>
    <dbReference type="NCBI Taxonomy" id="408172"/>
    <lineage>
        <taxon>unclassified sequences</taxon>
        <taxon>metagenomes</taxon>
        <taxon>ecological metagenomes</taxon>
    </lineage>
</organism>
<gene>
    <name evidence="12" type="ORF">METZ01_LOCUS33446</name>
</gene>
<dbReference type="SUPFAM" id="SSF52540">
    <property type="entry name" value="P-loop containing nucleoside triphosphate hydrolases"/>
    <property type="match status" value="4"/>
</dbReference>
<dbReference type="FunFam" id="3.40.50.300:FF:000546">
    <property type="entry name" value="Transcription-repair-coupling factor"/>
    <property type="match status" value="1"/>
</dbReference>
<dbReference type="SUPFAM" id="SSF141259">
    <property type="entry name" value="CarD-like"/>
    <property type="match status" value="1"/>
</dbReference>
<evidence type="ECO:0000259" key="10">
    <source>
        <dbReference type="PROSITE" id="PS51192"/>
    </source>
</evidence>
<dbReference type="InterPro" id="IPR011545">
    <property type="entry name" value="DEAD/DEAH_box_helicase_dom"/>
</dbReference>
<dbReference type="Gene3D" id="3.40.50.11180">
    <property type="match status" value="1"/>
</dbReference>
<evidence type="ECO:0008006" key="13">
    <source>
        <dbReference type="Google" id="ProtNLM"/>
    </source>
</evidence>